<reference evidence="1 2" key="1">
    <citation type="submission" date="2014-09" db="EMBL/GenBank/DDBJ databases">
        <authorList>
            <person name="Bertelli C."/>
        </authorList>
    </citation>
    <scope>NUCLEOTIDE SEQUENCE [LARGE SCALE GENOMIC DNA]</scope>
    <source>
        <strain evidence="1 2">BIC1401111250</strain>
    </source>
</reference>
<organism evidence="1 2">
    <name type="scientific">Bifidobacterium longum subsp. infantis</name>
    <dbReference type="NCBI Taxonomy" id="1682"/>
    <lineage>
        <taxon>Bacteria</taxon>
        <taxon>Bacillati</taxon>
        <taxon>Actinomycetota</taxon>
        <taxon>Actinomycetes</taxon>
        <taxon>Bifidobacteriales</taxon>
        <taxon>Bifidobacteriaceae</taxon>
        <taxon>Bifidobacterium</taxon>
    </lineage>
</organism>
<dbReference type="EMBL" id="CCWP01000029">
    <property type="protein sequence ID" value="CEF01705.1"/>
    <property type="molecule type" value="Genomic_DNA"/>
</dbReference>
<evidence type="ECO:0000313" key="1">
    <source>
        <dbReference type="EMBL" id="CEF01705.1"/>
    </source>
</evidence>
<evidence type="ECO:0000313" key="2">
    <source>
        <dbReference type="Proteomes" id="UP000043107"/>
    </source>
</evidence>
<dbReference type="Proteomes" id="UP000043107">
    <property type="component" value="Unassembled WGS sequence"/>
</dbReference>
<evidence type="ECO:0008006" key="3">
    <source>
        <dbReference type="Google" id="ProtNLM"/>
    </source>
</evidence>
<protein>
    <recommendedName>
        <fullName evidence="3">Secreted protein</fullName>
    </recommendedName>
</protein>
<sequence length="81" mass="9005">MVVAWSPRCSMRSLASVLLPVPPGPWYTYAHSGWLRRNGAASERCRLRVLSVSWPVHWSRIHPASFASVVACSHVHPVSTV</sequence>
<comment type="caution">
    <text evidence="1">The sequence shown here is derived from an EMBL/GenBank/DDBJ whole genome shotgun (WGS) entry which is preliminary data.</text>
</comment>
<accession>A0ABP1X614</accession>
<proteinExistence type="predicted"/>
<gene>
    <name evidence="1" type="ORF">BLIC_c01358</name>
</gene>
<keyword evidence="2" id="KW-1185">Reference proteome</keyword>
<name>A0ABP1X614_BIFLI</name>